<evidence type="ECO:0000313" key="3">
    <source>
        <dbReference type="Proteomes" id="UP000636709"/>
    </source>
</evidence>
<comment type="caution">
    <text evidence="2">The sequence shown here is derived from an EMBL/GenBank/DDBJ whole genome shotgun (WGS) entry which is preliminary data.</text>
</comment>
<keyword evidence="3" id="KW-1185">Reference proteome</keyword>
<dbReference type="OrthoDB" id="690775at2759"/>
<dbReference type="CDD" id="cd22160">
    <property type="entry name" value="F-box_AtFBL13-like"/>
    <property type="match status" value="1"/>
</dbReference>
<dbReference type="SUPFAM" id="SSF52047">
    <property type="entry name" value="RNI-like"/>
    <property type="match status" value="1"/>
</dbReference>
<name>A0A835ERW5_9POAL</name>
<organism evidence="2 3">
    <name type="scientific">Digitaria exilis</name>
    <dbReference type="NCBI Taxonomy" id="1010633"/>
    <lineage>
        <taxon>Eukaryota</taxon>
        <taxon>Viridiplantae</taxon>
        <taxon>Streptophyta</taxon>
        <taxon>Embryophyta</taxon>
        <taxon>Tracheophyta</taxon>
        <taxon>Spermatophyta</taxon>
        <taxon>Magnoliopsida</taxon>
        <taxon>Liliopsida</taxon>
        <taxon>Poales</taxon>
        <taxon>Poaceae</taxon>
        <taxon>PACMAD clade</taxon>
        <taxon>Panicoideae</taxon>
        <taxon>Panicodae</taxon>
        <taxon>Paniceae</taxon>
        <taxon>Anthephorinae</taxon>
        <taxon>Digitaria</taxon>
    </lineage>
</organism>
<feature type="domain" description="F-box" evidence="1">
    <location>
        <begin position="25"/>
        <end position="57"/>
    </location>
</feature>
<dbReference type="Proteomes" id="UP000636709">
    <property type="component" value="Unassembled WGS sequence"/>
</dbReference>
<dbReference type="InterPro" id="IPR001810">
    <property type="entry name" value="F-box_dom"/>
</dbReference>
<dbReference type="InterPro" id="IPR053781">
    <property type="entry name" value="F-box_AtFBL13-like"/>
</dbReference>
<evidence type="ECO:0000259" key="1">
    <source>
        <dbReference type="Pfam" id="PF00646"/>
    </source>
</evidence>
<accession>A0A835ERW5</accession>
<dbReference type="Pfam" id="PF00646">
    <property type="entry name" value="F-box"/>
    <property type="match status" value="1"/>
</dbReference>
<dbReference type="PANTHER" id="PTHR34223">
    <property type="entry name" value="OS11G0201299 PROTEIN"/>
    <property type="match status" value="1"/>
</dbReference>
<dbReference type="SUPFAM" id="SSF81383">
    <property type="entry name" value="F-box domain"/>
    <property type="match status" value="1"/>
</dbReference>
<gene>
    <name evidence="2" type="ORF">HU200_029318</name>
</gene>
<evidence type="ECO:0000313" key="2">
    <source>
        <dbReference type="EMBL" id="KAF8711297.1"/>
    </source>
</evidence>
<reference evidence="2" key="1">
    <citation type="submission" date="2020-07" db="EMBL/GenBank/DDBJ databases">
        <title>Genome sequence and genetic diversity analysis of an under-domesticated orphan crop, white fonio (Digitaria exilis).</title>
        <authorList>
            <person name="Bennetzen J.L."/>
            <person name="Chen S."/>
            <person name="Ma X."/>
            <person name="Wang X."/>
            <person name="Yssel A.E.J."/>
            <person name="Chaluvadi S.R."/>
            <person name="Johnson M."/>
            <person name="Gangashetty P."/>
            <person name="Hamidou F."/>
            <person name="Sanogo M.D."/>
            <person name="Zwaenepoel A."/>
            <person name="Wallace J."/>
            <person name="Van De Peer Y."/>
            <person name="Van Deynze A."/>
        </authorList>
    </citation>
    <scope>NUCLEOTIDE SEQUENCE</scope>
    <source>
        <tissue evidence="2">Leaves</tissue>
    </source>
</reference>
<dbReference type="InterPro" id="IPR036047">
    <property type="entry name" value="F-box-like_dom_sf"/>
</dbReference>
<dbReference type="PANTHER" id="PTHR34223:SF115">
    <property type="entry name" value="F-BOX DOMAIN-CONTAINING PROTEIN"/>
    <property type="match status" value="1"/>
</dbReference>
<sequence>MPEGKSHKASPAAAPLSGGDRSGALPDEILHRVLSFLPAQQAVRTCVLARHWLHLWKHATGLRVVGADGKEPALFEEIREFVDSLIILRGSSPIERFEVKVAGAAIDVRNLRLWVRHGMMCNVQVLRLKVHGGYASQMLPFKNPSLASSHLTKLELRGLVFNNDFLDFSRCPAIQHLILKDCSFRNAERISSQSLKHLTIKRSEFNLSSRIPIHAPNLASLELQVEGGRTPMLERMPLLVSADVLISGSCDYCLRSDNGDCGDESCKGCIPNDTLSVLLHGISEAETLSLGSGTITGFKVNVKMSGRFNPKKLPSTMPPHLKIVQVRCGKVDKRVLEVLEYLSKFNISMVSLGNTLTLSIFLSSGLRCCGN</sequence>
<dbReference type="AlphaFoldDB" id="A0A835ERW5"/>
<dbReference type="EMBL" id="JACEFO010001753">
    <property type="protein sequence ID" value="KAF8711297.1"/>
    <property type="molecule type" value="Genomic_DNA"/>
</dbReference>
<protein>
    <recommendedName>
        <fullName evidence="1">F-box domain-containing protein</fullName>
    </recommendedName>
</protein>
<proteinExistence type="predicted"/>
<dbReference type="Gene3D" id="1.20.1280.50">
    <property type="match status" value="1"/>
</dbReference>
<dbReference type="InterPro" id="IPR053197">
    <property type="entry name" value="F-box_SCFL_complex_component"/>
</dbReference>